<dbReference type="SUPFAM" id="SSF52091">
    <property type="entry name" value="SpoIIaa-like"/>
    <property type="match status" value="1"/>
</dbReference>
<dbReference type="RefSeq" id="WP_131178719.1">
    <property type="nucleotide sequence ID" value="NZ_QJUI01000003.1"/>
</dbReference>
<dbReference type="EMBL" id="QJUI01000003">
    <property type="protein sequence ID" value="TBU82695.1"/>
    <property type="molecule type" value="Genomic_DNA"/>
</dbReference>
<feature type="domain" description="STAS" evidence="1">
    <location>
        <begin position="13"/>
        <end position="102"/>
    </location>
</feature>
<proteinExistence type="predicted"/>
<reference evidence="2 3" key="1">
    <citation type="submission" date="2018-06" db="EMBL/GenBank/DDBJ databases">
        <title>Three novel Pseudomonas species isolated from symptomatic oak.</title>
        <authorList>
            <person name="Bueno-Gonzalez V."/>
            <person name="Brady C."/>
        </authorList>
    </citation>
    <scope>NUCLEOTIDE SEQUENCE [LARGE SCALE GENOMIC DNA]</scope>
    <source>
        <strain evidence="2 3">P9A</strain>
    </source>
</reference>
<dbReference type="Pfam" id="PF13466">
    <property type="entry name" value="STAS_2"/>
    <property type="match status" value="1"/>
</dbReference>
<keyword evidence="3" id="KW-1185">Reference proteome</keyword>
<evidence type="ECO:0000313" key="2">
    <source>
        <dbReference type="EMBL" id="TBU82695.1"/>
    </source>
</evidence>
<protein>
    <submittedName>
        <fullName evidence="2">Anti-anti-sigma factor</fullName>
    </submittedName>
</protein>
<gene>
    <name evidence="2" type="ORF">DNK06_03830</name>
</gene>
<name>A0A4Q9QQ50_9GAMM</name>
<dbReference type="AlphaFoldDB" id="A0A4Q9QQ50"/>
<dbReference type="PROSITE" id="PS50801">
    <property type="entry name" value="STAS"/>
    <property type="match status" value="1"/>
</dbReference>
<evidence type="ECO:0000313" key="3">
    <source>
        <dbReference type="Proteomes" id="UP000292302"/>
    </source>
</evidence>
<comment type="caution">
    <text evidence="2">The sequence shown here is derived from an EMBL/GenBank/DDBJ whole genome shotgun (WGS) entry which is preliminary data.</text>
</comment>
<evidence type="ECO:0000259" key="1">
    <source>
        <dbReference type="PROSITE" id="PS50801"/>
    </source>
</evidence>
<dbReference type="InterPro" id="IPR002645">
    <property type="entry name" value="STAS_dom"/>
</dbReference>
<dbReference type="Proteomes" id="UP000292302">
    <property type="component" value="Unassembled WGS sequence"/>
</dbReference>
<dbReference type="InterPro" id="IPR036513">
    <property type="entry name" value="STAS_dom_sf"/>
</dbReference>
<accession>A0A4Q9QQ50</accession>
<dbReference type="InterPro" id="IPR058548">
    <property type="entry name" value="MlaB-like_STAS"/>
</dbReference>
<sequence length="102" mass="10564">MSSAAIVEQAPGLLALSGVLDYRSGPALREQGGRLIRATQASTCVVDCSAVEKSSSVGLSLLLSYTRDAQAAGKALSIRSLPQDMSGIAKVCELHHVLPLEA</sequence>
<dbReference type="OrthoDB" id="7010146at2"/>
<dbReference type="Gene3D" id="3.30.750.24">
    <property type="entry name" value="STAS domain"/>
    <property type="match status" value="1"/>
</dbReference>
<organism evidence="2 3">
    <name type="scientific">Phytopseudomonas daroniae</name>
    <dbReference type="NCBI Taxonomy" id="2487519"/>
    <lineage>
        <taxon>Bacteria</taxon>
        <taxon>Pseudomonadati</taxon>
        <taxon>Pseudomonadota</taxon>
        <taxon>Gammaproteobacteria</taxon>
        <taxon>Pseudomonadales</taxon>
        <taxon>Pseudomonadaceae</taxon>
        <taxon>Phytopseudomonas</taxon>
    </lineage>
</organism>